<evidence type="ECO:0000259" key="1">
    <source>
        <dbReference type="Pfam" id="PF23351"/>
    </source>
</evidence>
<dbReference type="EMBL" id="CAJHUC010000954">
    <property type="protein sequence ID" value="CAD7699113.1"/>
    <property type="molecule type" value="Genomic_DNA"/>
</dbReference>
<dbReference type="AlphaFoldDB" id="A0A8S1J6G2"/>
<evidence type="ECO:0000313" key="4">
    <source>
        <dbReference type="Proteomes" id="UP000708148"/>
    </source>
</evidence>
<feature type="domain" description="BBS2 hairpin" evidence="2">
    <location>
        <begin position="2"/>
        <end position="76"/>
    </location>
</feature>
<dbReference type="PANTHER" id="PTHR32465">
    <property type="entry name" value="BARDET-BIEDL SYNDROME 2 PROTEIN"/>
    <property type="match status" value="1"/>
</dbReference>
<dbReference type="InterPro" id="IPR016616">
    <property type="entry name" value="Bardet-Biedl_syndrome_2_prot"/>
</dbReference>
<dbReference type="InterPro" id="IPR055381">
    <property type="entry name" value="BBS2_CtH_dom"/>
</dbReference>
<name>A0A8S1J6G2_9CHLO</name>
<proteinExistence type="predicted"/>
<dbReference type="Pfam" id="PF23353">
    <property type="entry name" value="BBS2_hp"/>
    <property type="match status" value="1"/>
</dbReference>
<gene>
    <name evidence="3" type="ORF">OSTQU699_LOCUS4472</name>
</gene>
<comment type="caution">
    <text evidence="3">The sequence shown here is derived from an EMBL/GenBank/DDBJ whole genome shotgun (WGS) entry which is preliminary data.</text>
</comment>
<dbReference type="PANTHER" id="PTHR32465:SF0">
    <property type="entry name" value="BARDET-BIEDL SYNDROME 2 PROTEIN"/>
    <property type="match status" value="1"/>
</dbReference>
<dbReference type="GO" id="GO:0036064">
    <property type="term" value="C:ciliary basal body"/>
    <property type="evidence" value="ECO:0007669"/>
    <property type="project" value="TreeGrafter"/>
</dbReference>
<dbReference type="Pfam" id="PF23351">
    <property type="entry name" value="BBS2_CtH"/>
    <property type="match status" value="1"/>
</dbReference>
<reference evidence="3" key="1">
    <citation type="submission" date="2020-12" db="EMBL/GenBank/DDBJ databases">
        <authorList>
            <person name="Iha C."/>
        </authorList>
    </citation>
    <scope>NUCLEOTIDE SEQUENCE</scope>
</reference>
<sequence length="113" mass="12212">MLVTDAADATSLVKTLVVKAEDARALDDMEAMKRAYRQLHELNRDLLSEQTKRATNHAQLLGALKDVNSMIQKASRLRVGQAKTNVVTVCRNAVKNNNVGALLKILQGGSAAA</sequence>
<dbReference type="GO" id="GO:0031514">
    <property type="term" value="C:motile cilium"/>
    <property type="evidence" value="ECO:0007669"/>
    <property type="project" value="TreeGrafter"/>
</dbReference>
<keyword evidence="4" id="KW-1185">Reference proteome</keyword>
<dbReference type="OrthoDB" id="2120021at2759"/>
<dbReference type="GO" id="GO:0016020">
    <property type="term" value="C:membrane"/>
    <property type="evidence" value="ECO:0007669"/>
    <property type="project" value="TreeGrafter"/>
</dbReference>
<dbReference type="InterPro" id="IPR055380">
    <property type="entry name" value="BBS2_hp_dom"/>
</dbReference>
<accession>A0A8S1J6G2</accession>
<feature type="domain" description="BBS2 C-terminal helix bundle" evidence="1">
    <location>
        <begin position="81"/>
        <end position="107"/>
    </location>
</feature>
<dbReference type="GO" id="GO:0034464">
    <property type="term" value="C:BBSome"/>
    <property type="evidence" value="ECO:0007669"/>
    <property type="project" value="InterPro"/>
</dbReference>
<evidence type="ECO:0000313" key="3">
    <source>
        <dbReference type="EMBL" id="CAD7699113.1"/>
    </source>
</evidence>
<protein>
    <submittedName>
        <fullName evidence="3">Uncharacterized protein</fullName>
    </submittedName>
</protein>
<dbReference type="Proteomes" id="UP000708148">
    <property type="component" value="Unassembled WGS sequence"/>
</dbReference>
<evidence type="ECO:0000259" key="2">
    <source>
        <dbReference type="Pfam" id="PF23353"/>
    </source>
</evidence>
<organism evidence="3 4">
    <name type="scientific">Ostreobium quekettii</name>
    <dbReference type="NCBI Taxonomy" id="121088"/>
    <lineage>
        <taxon>Eukaryota</taxon>
        <taxon>Viridiplantae</taxon>
        <taxon>Chlorophyta</taxon>
        <taxon>core chlorophytes</taxon>
        <taxon>Ulvophyceae</taxon>
        <taxon>TCBD clade</taxon>
        <taxon>Bryopsidales</taxon>
        <taxon>Ostreobineae</taxon>
        <taxon>Ostreobiaceae</taxon>
        <taxon>Ostreobium</taxon>
    </lineage>
</organism>
<dbReference type="GO" id="GO:1905515">
    <property type="term" value="P:non-motile cilium assembly"/>
    <property type="evidence" value="ECO:0007669"/>
    <property type="project" value="InterPro"/>
</dbReference>